<evidence type="ECO:0008006" key="4">
    <source>
        <dbReference type="Google" id="ProtNLM"/>
    </source>
</evidence>
<keyword evidence="1" id="KW-0472">Membrane</keyword>
<evidence type="ECO:0000313" key="2">
    <source>
        <dbReference type="EMBL" id="KAG5545714.1"/>
    </source>
</evidence>
<reference evidence="2 3" key="1">
    <citation type="submission" date="2020-08" db="EMBL/GenBank/DDBJ databases">
        <title>Plant Genome Project.</title>
        <authorList>
            <person name="Zhang R.-G."/>
        </authorList>
    </citation>
    <scope>NUCLEOTIDE SEQUENCE [LARGE SCALE GENOMIC DNA]</scope>
    <source>
        <strain evidence="2">WSP0</strain>
        <tissue evidence="2">Leaf</tissue>
    </source>
</reference>
<evidence type="ECO:0000313" key="3">
    <source>
        <dbReference type="Proteomes" id="UP000823749"/>
    </source>
</evidence>
<evidence type="ECO:0000256" key="1">
    <source>
        <dbReference type="SAM" id="Phobius"/>
    </source>
</evidence>
<dbReference type="Proteomes" id="UP000823749">
    <property type="component" value="Chromosome 6"/>
</dbReference>
<keyword evidence="3" id="KW-1185">Reference proteome</keyword>
<name>A0AAV6K019_9ERIC</name>
<accession>A0AAV6K019</accession>
<sequence length="89" mass="8956">MQATSLALSSFRFNFIIHFACSFYSSIYMIICAAEAAEQTNGFDDAKYFGGPGYRGGGYRGGGGGGHGGGGYGGGGHGGYGGGGYEEGN</sequence>
<keyword evidence="1" id="KW-0812">Transmembrane</keyword>
<gene>
    <name evidence="2" type="ORF">RHGRI_018008</name>
</gene>
<proteinExistence type="predicted"/>
<dbReference type="InterPro" id="IPR010800">
    <property type="entry name" value="GRP"/>
</dbReference>
<comment type="caution">
    <text evidence="2">The sequence shown here is derived from an EMBL/GenBank/DDBJ whole genome shotgun (WGS) entry which is preliminary data.</text>
</comment>
<dbReference type="EMBL" id="JACTNZ010000006">
    <property type="protein sequence ID" value="KAG5545714.1"/>
    <property type="molecule type" value="Genomic_DNA"/>
</dbReference>
<keyword evidence="1" id="KW-1133">Transmembrane helix</keyword>
<organism evidence="2 3">
    <name type="scientific">Rhododendron griersonianum</name>
    <dbReference type="NCBI Taxonomy" id="479676"/>
    <lineage>
        <taxon>Eukaryota</taxon>
        <taxon>Viridiplantae</taxon>
        <taxon>Streptophyta</taxon>
        <taxon>Embryophyta</taxon>
        <taxon>Tracheophyta</taxon>
        <taxon>Spermatophyta</taxon>
        <taxon>Magnoliopsida</taxon>
        <taxon>eudicotyledons</taxon>
        <taxon>Gunneridae</taxon>
        <taxon>Pentapetalae</taxon>
        <taxon>asterids</taxon>
        <taxon>Ericales</taxon>
        <taxon>Ericaceae</taxon>
        <taxon>Ericoideae</taxon>
        <taxon>Rhodoreae</taxon>
        <taxon>Rhododendron</taxon>
    </lineage>
</organism>
<protein>
    <recommendedName>
        <fullName evidence="4">Glycine-rich protein</fullName>
    </recommendedName>
</protein>
<dbReference type="Pfam" id="PF07172">
    <property type="entry name" value="GRP"/>
    <property type="match status" value="1"/>
</dbReference>
<feature type="transmembrane region" description="Helical" evidence="1">
    <location>
        <begin position="12"/>
        <end position="31"/>
    </location>
</feature>
<dbReference type="AlphaFoldDB" id="A0AAV6K019"/>